<accession>A0ABU9G6W4</accession>
<sequence>MPDLASQIEESVLDDPAIDGSVLEGSAFQDAELTDNEFEPDEDTLITALRNQDDIPILMDIVAEKLAASASQEGQLSEAMEGFSSAQNDAIPVLLKEEQATPLIEPETRLESMVETTQQDSEADDRQALIAQAVTAVLEKRLPDLVQEVLQAMDELSAQEK</sequence>
<organism evidence="1 2">
    <name type="scientific">Marinomonas arenicola</name>
    <dbReference type="NCBI Taxonomy" id="569601"/>
    <lineage>
        <taxon>Bacteria</taxon>
        <taxon>Pseudomonadati</taxon>
        <taxon>Pseudomonadota</taxon>
        <taxon>Gammaproteobacteria</taxon>
        <taxon>Oceanospirillales</taxon>
        <taxon>Oceanospirillaceae</taxon>
        <taxon>Marinomonas</taxon>
    </lineage>
</organism>
<evidence type="ECO:0008006" key="3">
    <source>
        <dbReference type="Google" id="ProtNLM"/>
    </source>
</evidence>
<evidence type="ECO:0000313" key="1">
    <source>
        <dbReference type="EMBL" id="MEL0614000.1"/>
    </source>
</evidence>
<evidence type="ECO:0000313" key="2">
    <source>
        <dbReference type="Proteomes" id="UP001379949"/>
    </source>
</evidence>
<dbReference type="RefSeq" id="WP_341567593.1">
    <property type="nucleotide sequence ID" value="NZ_JBAKAR010000010.1"/>
</dbReference>
<gene>
    <name evidence="1" type="ORF">V6242_12670</name>
</gene>
<keyword evidence="2" id="KW-1185">Reference proteome</keyword>
<dbReference type="EMBL" id="JBAKAR010000010">
    <property type="protein sequence ID" value="MEL0614000.1"/>
    <property type="molecule type" value="Genomic_DNA"/>
</dbReference>
<comment type="caution">
    <text evidence="1">The sequence shown here is derived from an EMBL/GenBank/DDBJ whole genome shotgun (WGS) entry which is preliminary data.</text>
</comment>
<reference evidence="1 2" key="1">
    <citation type="submission" date="2024-02" db="EMBL/GenBank/DDBJ databases">
        <title>Bacteria isolated from the canopy kelp, Nereocystis luetkeana.</title>
        <authorList>
            <person name="Pfister C.A."/>
            <person name="Younker I.T."/>
            <person name="Light S.H."/>
        </authorList>
    </citation>
    <scope>NUCLEOTIDE SEQUENCE [LARGE SCALE GENOMIC DNA]</scope>
    <source>
        <strain evidence="1 2">TI.4.07</strain>
    </source>
</reference>
<protein>
    <recommendedName>
        <fullName evidence="3">DUF2497 domain-containing protein</fullName>
    </recommendedName>
</protein>
<dbReference type="Proteomes" id="UP001379949">
    <property type="component" value="Unassembled WGS sequence"/>
</dbReference>
<name>A0ABU9G6W4_9GAMM</name>
<proteinExistence type="predicted"/>